<name>A0AAV3GZI4_ENTFC</name>
<comment type="caution">
    <text evidence="1">The sequence shown here is derived from an EMBL/GenBank/DDBJ whole genome shotgun (WGS) entry which is preliminary data.</text>
</comment>
<dbReference type="Gene3D" id="3.40.50.1820">
    <property type="entry name" value="alpha/beta hydrolase"/>
    <property type="match status" value="1"/>
</dbReference>
<evidence type="ECO:0008006" key="3">
    <source>
        <dbReference type="Google" id="ProtNLM"/>
    </source>
</evidence>
<dbReference type="Proteomes" id="UP000006402">
    <property type="component" value="Unassembled WGS sequence"/>
</dbReference>
<dbReference type="SUPFAM" id="SSF53474">
    <property type="entry name" value="alpha/beta-Hydrolases"/>
    <property type="match status" value="1"/>
</dbReference>
<proteinExistence type="predicted"/>
<dbReference type="AlphaFoldDB" id="A0AAV3GZI4"/>
<protein>
    <recommendedName>
        <fullName evidence="3">Peptidase S9 prolyl oligopeptidase catalytic domain-containing protein</fullName>
    </recommendedName>
</protein>
<sequence>MIMRYANHYAQKYAGYSLKQASATRQLGSNHLPLLVIHGERDHFVPTEAAYTIQNATAGDKALLLVPEAEHLEASMKDPKTYWTVIFSFIEQRITMD</sequence>
<evidence type="ECO:0000313" key="1">
    <source>
        <dbReference type="EMBL" id="EJX56472.1"/>
    </source>
</evidence>
<organism evidence="1 2">
    <name type="scientific">Enterococcus faecium R496</name>
    <dbReference type="NCBI Taxonomy" id="1134836"/>
    <lineage>
        <taxon>Bacteria</taxon>
        <taxon>Bacillati</taxon>
        <taxon>Bacillota</taxon>
        <taxon>Bacilli</taxon>
        <taxon>Lactobacillales</taxon>
        <taxon>Enterococcaceae</taxon>
        <taxon>Enterococcus</taxon>
    </lineage>
</organism>
<dbReference type="InterPro" id="IPR029058">
    <property type="entry name" value="AB_hydrolase_fold"/>
</dbReference>
<accession>A0AAV3GZI4</accession>
<gene>
    <name evidence="1" type="ORF">HMPREF1378_00015</name>
</gene>
<reference evidence="1 2" key="1">
    <citation type="submission" date="2012-04" db="EMBL/GenBank/DDBJ databases">
        <authorList>
            <person name="Weinstock G."/>
            <person name="Sodergren E."/>
            <person name="Lobos E.A."/>
            <person name="Fulton L."/>
            <person name="Fulton R."/>
            <person name="Courtney L."/>
            <person name="Fronick C."/>
            <person name="O'Laughlin M."/>
            <person name="Godfrey J."/>
            <person name="Wilson R.M."/>
            <person name="Miner T."/>
            <person name="Farmer C."/>
            <person name="Delehaunty K."/>
            <person name="Cordes M."/>
            <person name="Minx P."/>
            <person name="Tomlinson C."/>
            <person name="Chen J."/>
            <person name="Wollam A."/>
            <person name="Pepin K.H."/>
            <person name="Bhonagiri V."/>
            <person name="Zhang X."/>
            <person name="Suruliraj S."/>
            <person name="Warren W."/>
            <person name="Mitreva M."/>
            <person name="Mardis E.R."/>
            <person name="Wilson R.K."/>
        </authorList>
    </citation>
    <scope>NUCLEOTIDE SEQUENCE [LARGE SCALE GENOMIC DNA]</scope>
    <source>
        <strain evidence="1 2">R496</strain>
    </source>
</reference>
<dbReference type="EMBL" id="AMAH01000004">
    <property type="protein sequence ID" value="EJX56472.1"/>
    <property type="molecule type" value="Genomic_DNA"/>
</dbReference>
<evidence type="ECO:0000313" key="2">
    <source>
        <dbReference type="Proteomes" id="UP000006402"/>
    </source>
</evidence>